<feature type="transmembrane region" description="Helical" evidence="1">
    <location>
        <begin position="78"/>
        <end position="99"/>
    </location>
</feature>
<evidence type="ECO:0000256" key="1">
    <source>
        <dbReference type="SAM" id="Phobius"/>
    </source>
</evidence>
<reference evidence="3" key="1">
    <citation type="journal article" date="2016" name="Nature">
        <title>Genome evolution in the allotetraploid frog Xenopus laevis.</title>
        <authorList>
            <person name="Session A.M."/>
            <person name="Uno Y."/>
            <person name="Kwon T."/>
            <person name="Chapman J.A."/>
            <person name="Toyoda A."/>
            <person name="Takahashi S."/>
            <person name="Fukui A."/>
            <person name="Hikosaka A."/>
            <person name="Suzuki A."/>
            <person name="Kondo M."/>
            <person name="van Heeringen S.J."/>
            <person name="Quigley I."/>
            <person name="Heinz S."/>
            <person name="Ogino H."/>
            <person name="Ochi H."/>
            <person name="Hellsten U."/>
            <person name="Lyons J.B."/>
            <person name="Simakov O."/>
            <person name="Putnam N."/>
            <person name="Stites J."/>
            <person name="Kuroki Y."/>
            <person name="Tanaka T."/>
            <person name="Michiue T."/>
            <person name="Watanabe M."/>
            <person name="Bogdanovic O."/>
            <person name="Lister R."/>
            <person name="Georgiou G."/>
            <person name="Paranjpe S.S."/>
            <person name="van Kruijsbergen I."/>
            <person name="Shu S."/>
            <person name="Carlson J."/>
            <person name="Kinoshita T."/>
            <person name="Ohta Y."/>
            <person name="Mawaribuchi S."/>
            <person name="Jenkins J."/>
            <person name="Grimwood J."/>
            <person name="Schmutz J."/>
            <person name="Mitros T."/>
            <person name="Mozaffari S.V."/>
            <person name="Suzuki Y."/>
            <person name="Haramoto Y."/>
            <person name="Yamamoto T.S."/>
            <person name="Takagi C."/>
            <person name="Heald R."/>
            <person name="Miller K."/>
            <person name="Haudenschild C."/>
            <person name="Kitzman J."/>
            <person name="Nakayama T."/>
            <person name="Izutsu Y."/>
            <person name="Robert J."/>
            <person name="Fortriede J."/>
            <person name="Burns K."/>
            <person name="Lotay V."/>
            <person name="Karimi K."/>
            <person name="Yasuoka Y."/>
            <person name="Dichmann D.S."/>
            <person name="Flajnik M.F."/>
            <person name="Houston D.W."/>
            <person name="Shendure J."/>
            <person name="DuPasquier L."/>
            <person name="Vize P.D."/>
            <person name="Zorn A.M."/>
            <person name="Ito M."/>
            <person name="Marcotte E.M."/>
            <person name="Wallingford J.B."/>
            <person name="Ito Y."/>
            <person name="Asashima M."/>
            <person name="Ueno N."/>
            <person name="Matsuda Y."/>
            <person name="Veenstra G.J."/>
            <person name="Fujiyama A."/>
            <person name="Harland R.M."/>
            <person name="Taira M."/>
            <person name="Rokhsar D.S."/>
        </authorList>
    </citation>
    <scope>NUCLEOTIDE SEQUENCE [LARGE SCALE GENOMIC DNA]</scope>
    <source>
        <strain evidence="3">J</strain>
    </source>
</reference>
<dbReference type="Proteomes" id="UP000694892">
    <property type="component" value="Chromosome 8L"/>
</dbReference>
<keyword evidence="1" id="KW-0472">Membrane</keyword>
<sequence>MVAPSWETNEKKVPRPEIKCLPVTETRCHQTNAPKQGLGQKVGSGMKRLFQCPQVEEVFIIQTQEAGKSPGVSNRKKLLFALGVFIMLLVVVLLLLWNYKCTIIDRQCQGNSELLTPLFQDN</sequence>
<keyword evidence="1" id="KW-0812">Transmembrane</keyword>
<dbReference type="EMBL" id="CM004480">
    <property type="protein sequence ID" value="OCT66857.1"/>
    <property type="molecule type" value="Genomic_DNA"/>
</dbReference>
<name>A0A974H6R1_XENLA</name>
<accession>A0A974H6R1</accession>
<evidence type="ECO:0000313" key="2">
    <source>
        <dbReference type="EMBL" id="OCT66857.1"/>
    </source>
</evidence>
<protein>
    <submittedName>
        <fullName evidence="2">Uncharacterized protein</fullName>
    </submittedName>
</protein>
<gene>
    <name evidence="2" type="ORF">XELAEV_18038138mg</name>
</gene>
<evidence type="ECO:0000313" key="3">
    <source>
        <dbReference type="Proteomes" id="UP000694892"/>
    </source>
</evidence>
<keyword evidence="1" id="KW-1133">Transmembrane helix</keyword>
<proteinExistence type="predicted"/>
<organism evidence="2 3">
    <name type="scientific">Xenopus laevis</name>
    <name type="common">African clawed frog</name>
    <dbReference type="NCBI Taxonomy" id="8355"/>
    <lineage>
        <taxon>Eukaryota</taxon>
        <taxon>Metazoa</taxon>
        <taxon>Chordata</taxon>
        <taxon>Craniata</taxon>
        <taxon>Vertebrata</taxon>
        <taxon>Euteleostomi</taxon>
        <taxon>Amphibia</taxon>
        <taxon>Batrachia</taxon>
        <taxon>Anura</taxon>
        <taxon>Pipoidea</taxon>
        <taxon>Pipidae</taxon>
        <taxon>Xenopodinae</taxon>
        <taxon>Xenopus</taxon>
        <taxon>Xenopus</taxon>
    </lineage>
</organism>
<dbReference type="AlphaFoldDB" id="A0A974H6R1"/>